<feature type="disulfide bond" description="Redox-active" evidence="10">
    <location>
        <begin position="30"/>
        <end position="33"/>
    </location>
</feature>
<feature type="active site" description="Nucleophile" evidence="9">
    <location>
        <position position="33"/>
    </location>
</feature>
<evidence type="ECO:0000256" key="4">
    <source>
        <dbReference type="ARBA" id="ARBA00022982"/>
    </source>
</evidence>
<dbReference type="InterPro" id="IPR036249">
    <property type="entry name" value="Thioredoxin-like_sf"/>
</dbReference>
<keyword evidence="5 10" id="KW-1015">Disulfide bond</keyword>
<keyword evidence="3" id="KW-0813">Transport</keyword>
<evidence type="ECO:0000256" key="6">
    <source>
        <dbReference type="ARBA" id="ARBA00023284"/>
    </source>
</evidence>
<dbReference type="GO" id="GO:0045454">
    <property type="term" value="P:cell redox homeostasis"/>
    <property type="evidence" value="ECO:0007669"/>
    <property type="project" value="TreeGrafter"/>
</dbReference>
<keyword evidence="4" id="KW-0249">Electron transport</keyword>
<dbReference type="GO" id="GO:0005829">
    <property type="term" value="C:cytosol"/>
    <property type="evidence" value="ECO:0007669"/>
    <property type="project" value="TreeGrafter"/>
</dbReference>
<dbReference type="EMBL" id="FNDZ01000008">
    <property type="protein sequence ID" value="SDJ14276.1"/>
    <property type="molecule type" value="Genomic_DNA"/>
</dbReference>
<dbReference type="PROSITE" id="PS51352">
    <property type="entry name" value="THIOREDOXIN_2"/>
    <property type="match status" value="1"/>
</dbReference>
<feature type="domain" description="Thioredoxin" evidence="11">
    <location>
        <begin position="1"/>
        <end position="104"/>
    </location>
</feature>
<evidence type="ECO:0000256" key="2">
    <source>
        <dbReference type="ARBA" id="ARBA00020570"/>
    </source>
</evidence>
<dbReference type="InterPro" id="IPR013766">
    <property type="entry name" value="Thioredoxin_domain"/>
</dbReference>
<keyword evidence="6 10" id="KW-0676">Redox-active center</keyword>
<evidence type="ECO:0000313" key="12">
    <source>
        <dbReference type="EMBL" id="SDJ14276.1"/>
    </source>
</evidence>
<dbReference type="CDD" id="cd02947">
    <property type="entry name" value="TRX_family"/>
    <property type="match status" value="1"/>
</dbReference>
<evidence type="ECO:0000256" key="10">
    <source>
        <dbReference type="PIRSR" id="PIRSR000077-4"/>
    </source>
</evidence>
<comment type="similarity">
    <text evidence="1 8">Belongs to the thioredoxin family.</text>
</comment>
<dbReference type="AlphaFoldDB" id="A0A1G8RBD1"/>
<organism evidence="12 13">
    <name type="scientific">Proteiniclasticum ruminis</name>
    <dbReference type="NCBI Taxonomy" id="398199"/>
    <lineage>
        <taxon>Bacteria</taxon>
        <taxon>Bacillati</taxon>
        <taxon>Bacillota</taxon>
        <taxon>Clostridia</taxon>
        <taxon>Eubacteriales</taxon>
        <taxon>Clostridiaceae</taxon>
        <taxon>Proteiniclasticum</taxon>
    </lineage>
</organism>
<dbReference type="Pfam" id="PF00085">
    <property type="entry name" value="Thioredoxin"/>
    <property type="match status" value="1"/>
</dbReference>
<feature type="site" description="Contributes to redox potential value" evidence="9">
    <location>
        <position position="32"/>
    </location>
</feature>
<sequence>MIKEVTGSTFESDVLGKEGLVLVDFWAPWCGPCKMLAPLFEELNDEIEDVEFVKLNVDNNPQQAAKYRVASIPTLLAFRNGQLVDQIVGFRPKEELRAFINRNK</sequence>
<feature type="active site" description="Nucleophile" evidence="9">
    <location>
        <position position="30"/>
    </location>
</feature>
<name>A0A1G8RBD1_9CLOT</name>
<proteinExistence type="inferred from homology"/>
<evidence type="ECO:0000256" key="7">
    <source>
        <dbReference type="NCBIfam" id="TIGR01068"/>
    </source>
</evidence>
<evidence type="ECO:0000256" key="1">
    <source>
        <dbReference type="ARBA" id="ARBA00008987"/>
    </source>
</evidence>
<dbReference type="InterPro" id="IPR017937">
    <property type="entry name" value="Thioredoxin_CS"/>
</dbReference>
<evidence type="ECO:0000259" key="11">
    <source>
        <dbReference type="PROSITE" id="PS51352"/>
    </source>
</evidence>
<dbReference type="PROSITE" id="PS00194">
    <property type="entry name" value="THIOREDOXIN_1"/>
    <property type="match status" value="1"/>
</dbReference>
<dbReference type="Proteomes" id="UP000183255">
    <property type="component" value="Unassembled WGS sequence"/>
</dbReference>
<dbReference type="PRINTS" id="PR00421">
    <property type="entry name" value="THIOREDOXIN"/>
</dbReference>
<evidence type="ECO:0000256" key="3">
    <source>
        <dbReference type="ARBA" id="ARBA00022448"/>
    </source>
</evidence>
<evidence type="ECO:0000256" key="8">
    <source>
        <dbReference type="PIRNR" id="PIRNR000077"/>
    </source>
</evidence>
<dbReference type="NCBIfam" id="TIGR01068">
    <property type="entry name" value="thioredoxin"/>
    <property type="match status" value="1"/>
</dbReference>
<dbReference type="RefSeq" id="WP_031577264.1">
    <property type="nucleotide sequence ID" value="NZ_FNDZ01000008.1"/>
</dbReference>
<dbReference type="InterPro" id="IPR005746">
    <property type="entry name" value="Thioredoxin"/>
</dbReference>
<dbReference type="SUPFAM" id="SSF52833">
    <property type="entry name" value="Thioredoxin-like"/>
    <property type="match status" value="1"/>
</dbReference>
<protein>
    <recommendedName>
        <fullName evidence="2 7">Thioredoxin</fullName>
    </recommendedName>
</protein>
<dbReference type="PANTHER" id="PTHR45663">
    <property type="entry name" value="GEO12009P1"/>
    <property type="match status" value="1"/>
</dbReference>
<evidence type="ECO:0000256" key="5">
    <source>
        <dbReference type="ARBA" id="ARBA00023157"/>
    </source>
</evidence>
<dbReference type="Gene3D" id="3.40.30.10">
    <property type="entry name" value="Glutaredoxin"/>
    <property type="match status" value="1"/>
</dbReference>
<evidence type="ECO:0000313" key="13">
    <source>
        <dbReference type="Proteomes" id="UP000183255"/>
    </source>
</evidence>
<dbReference type="GO" id="GO:0015035">
    <property type="term" value="F:protein-disulfide reductase activity"/>
    <property type="evidence" value="ECO:0007669"/>
    <property type="project" value="UniProtKB-UniRule"/>
</dbReference>
<feature type="site" description="Deprotonates C-terminal active site Cys" evidence="9">
    <location>
        <position position="24"/>
    </location>
</feature>
<dbReference type="FunFam" id="3.40.30.10:FF:000001">
    <property type="entry name" value="Thioredoxin"/>
    <property type="match status" value="1"/>
</dbReference>
<dbReference type="PIRSF" id="PIRSF000077">
    <property type="entry name" value="Thioredoxin"/>
    <property type="match status" value="1"/>
</dbReference>
<accession>A0A1G8RBD1</accession>
<gene>
    <name evidence="12" type="ORF">SAMN05421804_10846</name>
</gene>
<feature type="site" description="Contributes to redox potential value" evidence="9">
    <location>
        <position position="31"/>
    </location>
</feature>
<reference evidence="12 13" key="1">
    <citation type="submission" date="2016-10" db="EMBL/GenBank/DDBJ databases">
        <authorList>
            <person name="de Groot N.N."/>
        </authorList>
    </citation>
    <scope>NUCLEOTIDE SEQUENCE [LARGE SCALE GENOMIC DNA]</scope>
    <source>
        <strain evidence="12 13">CGMCC 1.5058</strain>
    </source>
</reference>
<dbReference type="PANTHER" id="PTHR45663:SF11">
    <property type="entry name" value="GEO12009P1"/>
    <property type="match status" value="1"/>
</dbReference>
<evidence type="ECO:0000256" key="9">
    <source>
        <dbReference type="PIRSR" id="PIRSR000077-1"/>
    </source>
</evidence>